<dbReference type="SUPFAM" id="SSF48695">
    <property type="entry name" value="Multiheme cytochromes"/>
    <property type="match status" value="1"/>
</dbReference>
<evidence type="ECO:0000313" key="5">
    <source>
        <dbReference type="EMBL" id="NMH66660.1"/>
    </source>
</evidence>
<feature type="domain" description="OmcA-like N-terminal" evidence="3">
    <location>
        <begin position="106"/>
        <end position="198"/>
    </location>
</feature>
<evidence type="ECO:0000313" key="6">
    <source>
        <dbReference type="Proteomes" id="UP000737113"/>
    </source>
</evidence>
<sequence>MKRTLLLGRMGRIAALLTLLVLFGCSDGKTGPAGPAGPEGPAAPPPIEVSENPTALVPTVTSVTINSAPVVEFNVVDQDGLPYVDLPSIRFTLAKLLPSKNGDSSAWQSYINRTEAPNGVGPGTQETIQATSDSGGTLENHQDGSYTYTFGTDITAITSPLAVVYEPELTHRLGMQLSGNDQPVANTVFDFRPADGETMGLDSREVVKIENCNSCHGKLALHGGGRIETKLCVTCHNPGSTDANSGNTVDFKVMIHKIHRGEALPSVVQGGEYAIYGFRDTKHDYSDVVLPQDIRNCSKCHDANDAATPEAIGWQERPTIQACGSCHDDVDFAKGVDGGHPGGVMTDNADCTVCHKEGGFAGSVVASHATLNADAAKDFKWNILNVSNTAPGNFPTVTFSVVNPNQDNASYDIKTHPAFSANARLSIDLAWDTKDYHNTGSGSGAANVISFNALTTAVANADGSFSATSTVALPATAVGTGAVAIEGRPAADFDGDNVYSDRLPVKSEVGFFPITDSAAIPRRQSVDNAKCNNCHQQLSLHGGSRNGEVQLCVMCHNPNNTDISRRPADPAMALDGLKERSIDFKRLIHGIHGAAKRENDFIVYGFGNSVHNFGEVSFPGIISNCETCHVDEAYKLPLAPGVLASTLDTGPLLADPSDDVNVSPSAAVCSSCHDSILAKAHMTQNGGASFDTSQADIDNFSVIETCQYCHGAGGIADVKTVHKIQ</sequence>
<evidence type="ECO:0000256" key="1">
    <source>
        <dbReference type="ARBA" id="ARBA00022729"/>
    </source>
</evidence>
<gene>
    <name evidence="5" type="ORF">HC757_16005</name>
</gene>
<dbReference type="InterPro" id="IPR051829">
    <property type="entry name" value="Multiheme_Cytochr_ET"/>
</dbReference>
<proteinExistence type="predicted"/>
<name>A0A972G8U7_9GAMM</name>
<dbReference type="PANTHER" id="PTHR35038">
    <property type="entry name" value="DISSIMILATORY SULFITE REDUCTASE SIRA"/>
    <property type="match status" value="1"/>
</dbReference>
<dbReference type="EMBL" id="JAAXYH010000014">
    <property type="protein sequence ID" value="NMH66660.1"/>
    <property type="molecule type" value="Genomic_DNA"/>
</dbReference>
<dbReference type="Pfam" id="PF22112">
    <property type="entry name" value="OmcA-like_N"/>
    <property type="match status" value="1"/>
</dbReference>
<dbReference type="InterPro" id="IPR020014">
    <property type="entry name" value="Decahaem_cyt-c_OmcA/MtrC"/>
</dbReference>
<keyword evidence="6" id="KW-1185">Reference proteome</keyword>
<evidence type="ECO:0000259" key="3">
    <source>
        <dbReference type="Pfam" id="PF22112"/>
    </source>
</evidence>
<dbReference type="Gene3D" id="1.10.720.180">
    <property type="match status" value="2"/>
</dbReference>
<feature type="domain" description="Outer membrane cytochrome MtrC/MtrF-like" evidence="4">
    <location>
        <begin position="523"/>
        <end position="723"/>
    </location>
</feature>
<organism evidence="5 6">
    <name type="scientific">Shewanella salipaludis</name>
    <dbReference type="NCBI Taxonomy" id="2723052"/>
    <lineage>
        <taxon>Bacteria</taxon>
        <taxon>Pseudomonadati</taxon>
        <taxon>Pseudomonadota</taxon>
        <taxon>Gammaproteobacteria</taxon>
        <taxon>Alteromonadales</taxon>
        <taxon>Shewanellaceae</taxon>
        <taxon>Shewanella</taxon>
    </lineage>
</organism>
<dbReference type="InterPro" id="IPR054337">
    <property type="entry name" value="Mtrc-MtrF-like_dom_II/IV"/>
</dbReference>
<accession>A0A972G8U7</accession>
<evidence type="ECO:0000256" key="2">
    <source>
        <dbReference type="SAM" id="SignalP"/>
    </source>
</evidence>
<feature type="signal peptide" evidence="2">
    <location>
        <begin position="1"/>
        <end position="28"/>
    </location>
</feature>
<dbReference type="AlphaFoldDB" id="A0A972G8U7"/>
<dbReference type="InterPro" id="IPR036280">
    <property type="entry name" value="Multihaem_cyt_sf"/>
</dbReference>
<dbReference type="NCBIfam" id="TIGR03507">
    <property type="entry name" value="decahem_SO1788"/>
    <property type="match status" value="1"/>
</dbReference>
<comment type="caution">
    <text evidence="5">The sequence shown here is derived from an EMBL/GenBank/DDBJ whole genome shotgun (WGS) entry which is preliminary data.</text>
</comment>
<reference evidence="5" key="1">
    <citation type="submission" date="2020-04" db="EMBL/GenBank/DDBJ databases">
        <title>Description of Shewanella salipaludis sp. nov., isolated from a salt marsh.</title>
        <authorList>
            <person name="Park S."/>
            <person name="Yoon J.-H."/>
        </authorList>
    </citation>
    <scope>NUCLEOTIDE SEQUENCE</scope>
    <source>
        <strain evidence="5">SHSM-M6</strain>
    </source>
</reference>
<dbReference type="RefSeq" id="WP_169565381.1">
    <property type="nucleotide sequence ID" value="NZ_JAAXYH010000014.1"/>
</dbReference>
<keyword evidence="1 2" id="KW-0732">Signal</keyword>
<dbReference type="GO" id="GO:0016491">
    <property type="term" value="F:oxidoreductase activity"/>
    <property type="evidence" value="ECO:0007669"/>
    <property type="project" value="TreeGrafter"/>
</dbReference>
<dbReference type="Proteomes" id="UP000737113">
    <property type="component" value="Unassembled WGS sequence"/>
</dbReference>
<dbReference type="PANTHER" id="PTHR35038:SF6">
    <property type="entry name" value="SURFACE LOCALIZED DECAHEME CYTOCHROME C LIPOPROTEIN"/>
    <property type="match status" value="1"/>
</dbReference>
<dbReference type="Pfam" id="PF22113">
    <property type="entry name" value="Mtrc-MtrF_II-IV_dom"/>
    <property type="match status" value="2"/>
</dbReference>
<feature type="chain" id="PRO_5037845705" evidence="2">
    <location>
        <begin position="29"/>
        <end position="725"/>
    </location>
</feature>
<feature type="domain" description="Outer membrane cytochrome MtrC/MtrF-like" evidence="4">
    <location>
        <begin position="204"/>
        <end position="361"/>
    </location>
</feature>
<evidence type="ECO:0000259" key="4">
    <source>
        <dbReference type="Pfam" id="PF22113"/>
    </source>
</evidence>
<dbReference type="InterPro" id="IPR054336">
    <property type="entry name" value="OmcA-like_N"/>
</dbReference>
<protein>
    <submittedName>
        <fullName evidence="5">OmcA/MtrC family decaheme c-type cytochrome</fullName>
    </submittedName>
</protein>
<dbReference type="PROSITE" id="PS51257">
    <property type="entry name" value="PROKAR_LIPOPROTEIN"/>
    <property type="match status" value="1"/>
</dbReference>